<dbReference type="SUPFAM" id="SSF88723">
    <property type="entry name" value="PIN domain-like"/>
    <property type="match status" value="1"/>
</dbReference>
<sequence>MGISGLLPLLKPIHSQVHISSYKGETVAIDAYVWLHKGAFACSKELCLNQQTDKYVEYCMHRVRMLLHYKVKPFVVFDGGPLPSKGGTEESRESARKENKKKALEFMKSGQHAKASECFQKCVDITPEMAKKFIEALRRENIDYVVAPYEADAQLAYLFKQNKVSSVITEDSDLLVFGCKRVLFKLDKYGNGVEIQLDRLGEVGDQLFAGWSLEQFRQMCILSGCDYLKSIPGMGLKKAMKYLNQYKTAERVIEVLRADSSFKIPPDYELDFQRAELTFRHQLVFDSASRSLVHLDPLDEGLGTFELPFLGKHLEPEIATGVAFGDINPITLMPLPDSEPTPTPVTTPKYSSFKFVSTPGQETPEYGIKRLFQTPTTLTPTRTPDHFGDFRPNITSTKSCPPRLLSSQTSLSSFLTKGGPASPLEPAPSSITSSGVSSQDRNPYYNSPCPTKSSHRDLQKESSVTSDLPFNPFSVRVLNDTIEDSFLTDKENVHFSNSMNKRTSAQLEDGPKASENEKPNIKTPPVSKTLDGKMYAQTISNTQKSSISTYLCSTTPVTRRRVGLSRTTSASRNPKKKGISVKPSLPINTLHRYLSPQ</sequence>
<dbReference type="InterPro" id="IPR019974">
    <property type="entry name" value="XPG_CS"/>
</dbReference>
<keyword evidence="8" id="KW-0269">Exonuclease</keyword>
<dbReference type="Gene3D" id="3.40.50.1010">
    <property type="entry name" value="5'-nuclease"/>
    <property type="match status" value="1"/>
</dbReference>
<accession>A0ABR2WPQ1</accession>
<name>A0ABR2WPQ1_9FUNG</name>
<dbReference type="Pfam" id="PF00752">
    <property type="entry name" value="XPG_N"/>
    <property type="match status" value="1"/>
</dbReference>
<evidence type="ECO:0000256" key="7">
    <source>
        <dbReference type="ARBA" id="ARBA00022801"/>
    </source>
</evidence>
<feature type="compositionally biased region" description="Low complexity" evidence="14">
    <location>
        <begin position="404"/>
        <end position="416"/>
    </location>
</feature>
<evidence type="ECO:0000256" key="13">
    <source>
        <dbReference type="ARBA" id="ARBA00023242"/>
    </source>
</evidence>
<comment type="similarity">
    <text evidence="3">Belongs to the XPG/RAD2 endonuclease family. EXO1 subfamily.</text>
</comment>
<dbReference type="PRINTS" id="PR00853">
    <property type="entry name" value="XPGRADSUPER"/>
</dbReference>
<dbReference type="Proteomes" id="UP001479436">
    <property type="component" value="Unassembled WGS sequence"/>
</dbReference>
<keyword evidence="12" id="KW-0234">DNA repair</keyword>
<evidence type="ECO:0000256" key="1">
    <source>
        <dbReference type="ARBA" id="ARBA00001946"/>
    </source>
</evidence>
<protein>
    <submittedName>
        <fullName evidence="17">Rad2 nuclease</fullName>
    </submittedName>
</protein>
<evidence type="ECO:0000313" key="17">
    <source>
        <dbReference type="EMBL" id="KAK9763493.1"/>
    </source>
</evidence>
<feature type="domain" description="XPG N-terminal" evidence="16">
    <location>
        <begin position="1"/>
        <end position="99"/>
    </location>
</feature>
<organism evidence="17 18">
    <name type="scientific">Basidiobolus ranarum</name>
    <dbReference type="NCBI Taxonomy" id="34480"/>
    <lineage>
        <taxon>Eukaryota</taxon>
        <taxon>Fungi</taxon>
        <taxon>Fungi incertae sedis</taxon>
        <taxon>Zoopagomycota</taxon>
        <taxon>Entomophthoromycotina</taxon>
        <taxon>Basidiobolomycetes</taxon>
        <taxon>Basidiobolales</taxon>
        <taxon>Basidiobolaceae</taxon>
        <taxon>Basidiobolus</taxon>
    </lineage>
</organism>
<evidence type="ECO:0000256" key="9">
    <source>
        <dbReference type="ARBA" id="ARBA00022842"/>
    </source>
</evidence>
<evidence type="ECO:0000256" key="12">
    <source>
        <dbReference type="ARBA" id="ARBA00023204"/>
    </source>
</evidence>
<dbReference type="SMART" id="SM00485">
    <property type="entry name" value="XPGN"/>
    <property type="match status" value="1"/>
</dbReference>
<dbReference type="SUPFAM" id="SSF47807">
    <property type="entry name" value="5' to 3' exonuclease, C-terminal subdomain"/>
    <property type="match status" value="1"/>
</dbReference>
<dbReference type="InterPro" id="IPR006084">
    <property type="entry name" value="XPG/Rad2"/>
</dbReference>
<dbReference type="PROSITE" id="PS00842">
    <property type="entry name" value="XPG_2"/>
    <property type="match status" value="1"/>
</dbReference>
<evidence type="ECO:0000256" key="2">
    <source>
        <dbReference type="ARBA" id="ARBA00004123"/>
    </source>
</evidence>
<evidence type="ECO:0000256" key="3">
    <source>
        <dbReference type="ARBA" id="ARBA00010563"/>
    </source>
</evidence>
<keyword evidence="10" id="KW-0267">Excision nuclease</keyword>
<evidence type="ECO:0000256" key="4">
    <source>
        <dbReference type="ARBA" id="ARBA00022722"/>
    </source>
</evidence>
<dbReference type="Pfam" id="PF00867">
    <property type="entry name" value="XPG_I"/>
    <property type="match status" value="1"/>
</dbReference>
<comment type="subcellular location">
    <subcellularLocation>
        <location evidence="2">Nucleus</location>
    </subcellularLocation>
</comment>
<keyword evidence="5" id="KW-0479">Metal-binding</keyword>
<proteinExistence type="inferred from homology"/>
<dbReference type="EMBL" id="JASJQH010000626">
    <property type="protein sequence ID" value="KAK9763493.1"/>
    <property type="molecule type" value="Genomic_DNA"/>
</dbReference>
<evidence type="ECO:0000256" key="10">
    <source>
        <dbReference type="ARBA" id="ARBA00022881"/>
    </source>
</evidence>
<evidence type="ECO:0000256" key="5">
    <source>
        <dbReference type="ARBA" id="ARBA00022723"/>
    </source>
</evidence>
<dbReference type="CDD" id="cd09857">
    <property type="entry name" value="PIN_EXO1"/>
    <property type="match status" value="1"/>
</dbReference>
<keyword evidence="7" id="KW-0378">Hydrolase</keyword>
<feature type="compositionally biased region" description="Polar residues" evidence="14">
    <location>
        <begin position="497"/>
        <end position="506"/>
    </location>
</feature>
<comment type="cofactor">
    <cofactor evidence="1">
        <name>Mg(2+)</name>
        <dbReference type="ChEBI" id="CHEBI:18420"/>
    </cofactor>
</comment>
<evidence type="ECO:0000313" key="18">
    <source>
        <dbReference type="Proteomes" id="UP001479436"/>
    </source>
</evidence>
<gene>
    <name evidence="17" type="primary">EXO1</name>
    <name evidence="17" type="ORF">K7432_009773</name>
</gene>
<evidence type="ECO:0000259" key="16">
    <source>
        <dbReference type="SMART" id="SM00485"/>
    </source>
</evidence>
<evidence type="ECO:0000256" key="8">
    <source>
        <dbReference type="ARBA" id="ARBA00022839"/>
    </source>
</evidence>
<dbReference type="InterPro" id="IPR037315">
    <property type="entry name" value="EXO1_H3TH"/>
</dbReference>
<feature type="domain" description="XPG-I" evidence="15">
    <location>
        <begin position="138"/>
        <end position="209"/>
    </location>
</feature>
<keyword evidence="11" id="KW-0238">DNA-binding</keyword>
<dbReference type="Gene3D" id="1.10.150.20">
    <property type="entry name" value="5' to 3' exonuclease, C-terminal subdomain"/>
    <property type="match status" value="1"/>
</dbReference>
<feature type="compositionally biased region" description="Basic and acidic residues" evidence="14">
    <location>
        <begin position="509"/>
        <end position="520"/>
    </location>
</feature>
<dbReference type="PANTHER" id="PTHR11081:SF65">
    <property type="entry name" value="DNA DAMAGE-INDUCIBLE PROTEIN DIN7-RELATED"/>
    <property type="match status" value="1"/>
</dbReference>
<feature type="compositionally biased region" description="Polar residues" evidence="14">
    <location>
        <begin position="429"/>
        <end position="452"/>
    </location>
</feature>
<evidence type="ECO:0000256" key="14">
    <source>
        <dbReference type="SAM" id="MobiDB-lite"/>
    </source>
</evidence>
<comment type="caution">
    <text evidence="17">The sequence shown here is derived from an EMBL/GenBank/DDBJ whole genome shotgun (WGS) entry which is preliminary data.</text>
</comment>
<evidence type="ECO:0000259" key="15">
    <source>
        <dbReference type="SMART" id="SM00484"/>
    </source>
</evidence>
<dbReference type="InterPro" id="IPR008918">
    <property type="entry name" value="HhH2"/>
</dbReference>
<dbReference type="InterPro" id="IPR006086">
    <property type="entry name" value="XPG-I_dom"/>
</dbReference>
<dbReference type="InterPro" id="IPR036279">
    <property type="entry name" value="5-3_exonuclease_C_sf"/>
</dbReference>
<feature type="region of interest" description="Disordered" evidence="14">
    <location>
        <begin position="497"/>
        <end position="528"/>
    </location>
</feature>
<dbReference type="PANTHER" id="PTHR11081">
    <property type="entry name" value="FLAP ENDONUCLEASE FAMILY MEMBER"/>
    <property type="match status" value="1"/>
</dbReference>
<evidence type="ECO:0000256" key="11">
    <source>
        <dbReference type="ARBA" id="ARBA00023125"/>
    </source>
</evidence>
<dbReference type="CDD" id="cd09908">
    <property type="entry name" value="H3TH_EXO1"/>
    <property type="match status" value="1"/>
</dbReference>
<dbReference type="SMART" id="SM00484">
    <property type="entry name" value="XPGI"/>
    <property type="match status" value="1"/>
</dbReference>
<feature type="region of interest" description="Disordered" evidence="14">
    <location>
        <begin position="559"/>
        <end position="582"/>
    </location>
</feature>
<evidence type="ECO:0000256" key="6">
    <source>
        <dbReference type="ARBA" id="ARBA00022763"/>
    </source>
</evidence>
<dbReference type="SMART" id="SM00279">
    <property type="entry name" value="HhH2"/>
    <property type="match status" value="1"/>
</dbReference>
<dbReference type="InterPro" id="IPR044752">
    <property type="entry name" value="PIN-like_EXO1"/>
</dbReference>
<feature type="region of interest" description="Disordered" evidence="14">
    <location>
        <begin position="376"/>
        <end position="470"/>
    </location>
</feature>
<keyword evidence="4" id="KW-0540">Nuclease</keyword>
<keyword evidence="13" id="KW-0539">Nucleus</keyword>
<keyword evidence="18" id="KW-1185">Reference proteome</keyword>
<keyword evidence="6" id="KW-0227">DNA damage</keyword>
<keyword evidence="9" id="KW-0460">Magnesium</keyword>
<dbReference type="InterPro" id="IPR029060">
    <property type="entry name" value="PIN-like_dom_sf"/>
</dbReference>
<reference evidence="17 18" key="1">
    <citation type="submission" date="2023-04" db="EMBL/GenBank/DDBJ databases">
        <title>Genome of Basidiobolus ranarum AG-B5.</title>
        <authorList>
            <person name="Stajich J.E."/>
            <person name="Carter-House D."/>
            <person name="Gryganskyi A."/>
        </authorList>
    </citation>
    <scope>NUCLEOTIDE SEQUENCE [LARGE SCALE GENOMIC DNA]</scope>
    <source>
        <strain evidence="17 18">AG-B5</strain>
    </source>
</reference>
<dbReference type="InterPro" id="IPR006085">
    <property type="entry name" value="XPG_DNA_repair_N"/>
</dbReference>